<evidence type="ECO:0000313" key="1">
    <source>
        <dbReference type="EMBL" id="AWL99255.1"/>
    </source>
</evidence>
<dbReference type="EMBL" id="CP029426">
    <property type="protein sequence ID" value="AWL99255.1"/>
    <property type="molecule type" value="Genomic_DNA"/>
</dbReference>
<sequence length="132" mass="15377">MAMSASTAVGTGSSHNVDIFANFWMVYFGPTSHVRSTIQKSFCWWTAVTSVFRYQNREVFLLYLHWPIYVSPIRRGFFASQLDFALLRKFLPKNDKREALEAIMRVSLFRYVLTFWVLLARTDVEIGLAHSQ</sequence>
<accession>A0A2U8PN76</accession>
<reference evidence="1 2" key="2">
    <citation type="journal article" date="2019" name="Int. J. Syst. Evol. Microbiol.">
        <title>Description and complete genome sequence of Bradyrhizobium amphicarpaeae sp. nov., harbouring photosystem and nitrogen-fixation genes.</title>
        <authorList>
            <person name="Bromfield E.S.P."/>
            <person name="Cloutier S."/>
            <person name="Nguyen H.D.T."/>
        </authorList>
    </citation>
    <scope>NUCLEOTIDE SEQUENCE [LARGE SCALE GENOMIC DNA]</scope>
    <source>
        <strain evidence="1 2">39S1MB</strain>
    </source>
</reference>
<dbReference type="Proteomes" id="UP000215884">
    <property type="component" value="Chromosome"/>
</dbReference>
<evidence type="ECO:0000313" key="2">
    <source>
        <dbReference type="Proteomes" id="UP000215884"/>
    </source>
</evidence>
<reference evidence="1 2" key="1">
    <citation type="journal article" date="2017" name="Syst. Appl. Microbiol.">
        <title>Soybeans inoculated with root zone soils of Canadian native legumes harbour diverse and novel Bradyrhizobium spp. that possess agricultural potential.</title>
        <authorList>
            <person name="Bromfield E.S.P."/>
            <person name="Cloutier S."/>
            <person name="Tambong J.T."/>
            <person name="Tran Thi T.V."/>
        </authorList>
    </citation>
    <scope>NUCLEOTIDE SEQUENCE [LARGE SCALE GENOMIC DNA]</scope>
    <source>
        <strain evidence="1 2">39S1MB</strain>
    </source>
</reference>
<proteinExistence type="predicted"/>
<organism evidence="1 2">
    <name type="scientific">Bradyrhizobium amphicarpaeae</name>
    <dbReference type="NCBI Taxonomy" id="1404768"/>
    <lineage>
        <taxon>Bacteria</taxon>
        <taxon>Pseudomonadati</taxon>
        <taxon>Pseudomonadota</taxon>
        <taxon>Alphaproteobacteria</taxon>
        <taxon>Hyphomicrobiales</taxon>
        <taxon>Nitrobacteraceae</taxon>
        <taxon>Bradyrhizobium</taxon>
    </lineage>
</organism>
<dbReference type="AlphaFoldDB" id="A0A2U8PN76"/>
<name>A0A2U8PN76_9BRAD</name>
<gene>
    <name evidence="1" type="ORF">CIT40_03970</name>
</gene>
<keyword evidence="2" id="KW-1185">Reference proteome</keyword>
<protein>
    <submittedName>
        <fullName evidence="1">Uncharacterized protein</fullName>
    </submittedName>
</protein>